<dbReference type="GO" id="GO:0005267">
    <property type="term" value="F:potassium channel activity"/>
    <property type="evidence" value="ECO:0007669"/>
    <property type="project" value="UniProtKB-KW"/>
</dbReference>
<dbReference type="SUPFAM" id="SSF81324">
    <property type="entry name" value="Voltage-gated potassium channels"/>
    <property type="match status" value="1"/>
</dbReference>
<evidence type="ECO:0000256" key="1">
    <source>
        <dbReference type="ARBA" id="ARBA00004141"/>
    </source>
</evidence>
<dbReference type="EMBL" id="CAID01000001">
    <property type="protein sequence ID" value="CAL49919.1"/>
    <property type="molecule type" value="Genomic_DNA"/>
</dbReference>
<keyword evidence="6" id="KW-0630">Potassium</keyword>
<dbReference type="PRINTS" id="PR00169">
    <property type="entry name" value="KCHANNEL"/>
</dbReference>
<keyword evidence="2" id="KW-0813">Transport</keyword>
<protein>
    <submittedName>
        <fullName evidence="14">Voltage-dependent potassium channel</fullName>
    </submittedName>
</protein>
<keyword evidence="8" id="KW-0406">Ion transport</keyword>
<evidence type="ECO:0000256" key="4">
    <source>
        <dbReference type="ARBA" id="ARBA00022692"/>
    </source>
</evidence>
<keyword evidence="4 12" id="KW-0812">Transmembrane</keyword>
<dbReference type="PANTHER" id="PTHR10027:SF10">
    <property type="entry name" value="SLOWPOKE 2, ISOFORM D"/>
    <property type="match status" value="1"/>
</dbReference>
<evidence type="ECO:0000256" key="11">
    <source>
        <dbReference type="SAM" id="MobiDB-lite"/>
    </source>
</evidence>
<evidence type="ECO:0000256" key="9">
    <source>
        <dbReference type="ARBA" id="ARBA00023136"/>
    </source>
</evidence>
<evidence type="ECO:0000256" key="6">
    <source>
        <dbReference type="ARBA" id="ARBA00022958"/>
    </source>
</evidence>
<evidence type="ECO:0000256" key="7">
    <source>
        <dbReference type="ARBA" id="ARBA00022989"/>
    </source>
</evidence>
<gene>
    <name evidence="15" type="ORF">BE221DRAFT_61355</name>
    <name evidence="14" type="ORF">OT_ostta01g00070</name>
</gene>
<feature type="transmembrane region" description="Helical" evidence="12">
    <location>
        <begin position="17"/>
        <end position="34"/>
    </location>
</feature>
<dbReference type="GO" id="GO:0016020">
    <property type="term" value="C:membrane"/>
    <property type="evidence" value="ECO:0007669"/>
    <property type="project" value="UniProtKB-SubCell"/>
</dbReference>
<dbReference type="OrthoDB" id="498167at2759"/>
<dbReference type="OMA" id="SGWWAVI"/>
<evidence type="ECO:0000256" key="2">
    <source>
        <dbReference type="ARBA" id="ARBA00022448"/>
    </source>
</evidence>
<accession>A0A454XUW2</accession>
<dbReference type="Gene3D" id="1.10.287.70">
    <property type="match status" value="1"/>
</dbReference>
<dbReference type="Proteomes" id="UP000195557">
    <property type="component" value="Unassembled WGS sequence"/>
</dbReference>
<dbReference type="InterPro" id="IPR005821">
    <property type="entry name" value="Ion_trans_dom"/>
</dbReference>
<name>Q01H75_OSTTA</name>
<dbReference type="Pfam" id="PF00520">
    <property type="entry name" value="Ion_trans"/>
    <property type="match status" value="1"/>
</dbReference>
<dbReference type="RefSeq" id="XP_003074067.1">
    <property type="nucleotide sequence ID" value="XM_003074021.1"/>
</dbReference>
<evidence type="ECO:0000256" key="8">
    <source>
        <dbReference type="ARBA" id="ARBA00023065"/>
    </source>
</evidence>
<evidence type="ECO:0000259" key="13">
    <source>
        <dbReference type="Pfam" id="PF00520"/>
    </source>
</evidence>
<organism evidence="14 16">
    <name type="scientific">Ostreococcus tauri</name>
    <name type="common">Marine green alga</name>
    <dbReference type="NCBI Taxonomy" id="70448"/>
    <lineage>
        <taxon>Eukaryota</taxon>
        <taxon>Viridiplantae</taxon>
        <taxon>Chlorophyta</taxon>
        <taxon>Mamiellophyceae</taxon>
        <taxon>Mamiellales</taxon>
        <taxon>Bathycoccaceae</taxon>
        <taxon>Ostreococcus</taxon>
    </lineage>
</organism>
<feature type="region of interest" description="Disordered" evidence="11">
    <location>
        <begin position="338"/>
        <end position="365"/>
    </location>
</feature>
<accession>Q01H75</accession>
<keyword evidence="16" id="KW-1185">Reference proteome</keyword>
<dbReference type="EMBL" id="KZ155838">
    <property type="protein sequence ID" value="OUS42959.1"/>
    <property type="molecule type" value="Genomic_DNA"/>
</dbReference>
<reference evidence="14" key="2">
    <citation type="journal article" date="2014" name="BMC Genomics">
        <title>An improved genome of the model marine alga Ostreococcus tauri unfolds by assessing Illumina de novo assemblies.</title>
        <authorList>
            <person name="Blanc-Mathieu R."/>
            <person name="Verhelst B."/>
            <person name="Derelle E."/>
            <person name="Rombauts S."/>
            <person name="Bouget F.Y."/>
            <person name="Carre I."/>
            <person name="Chateau A."/>
            <person name="Eyre-Walker A."/>
            <person name="Grimsley N."/>
            <person name="Moreau H."/>
            <person name="Piegu B."/>
            <person name="Rivals E."/>
            <person name="Schackwitz W."/>
            <person name="Van de Peer Y."/>
            <person name="Piganeau G."/>
        </authorList>
    </citation>
    <scope>NUCLEOTIDE SEQUENCE</scope>
    <source>
        <strain evidence="14">RCC4221</strain>
    </source>
</reference>
<proteinExistence type="predicted"/>
<dbReference type="Proteomes" id="UP000009170">
    <property type="component" value="Unassembled WGS sequence"/>
</dbReference>
<evidence type="ECO:0000256" key="3">
    <source>
        <dbReference type="ARBA" id="ARBA00022538"/>
    </source>
</evidence>
<comment type="subcellular location">
    <subcellularLocation>
        <location evidence="1">Membrane</location>
        <topology evidence="1">Multi-pass membrane protein</topology>
    </subcellularLocation>
</comment>
<keyword evidence="5" id="KW-0631">Potassium channel</keyword>
<keyword evidence="9 12" id="KW-0472">Membrane</keyword>
<feature type="transmembrane region" description="Helical" evidence="12">
    <location>
        <begin position="160"/>
        <end position="179"/>
    </location>
</feature>
<dbReference type="GeneID" id="9832497"/>
<evidence type="ECO:0000313" key="14">
    <source>
        <dbReference type="EMBL" id="CAL49919.1"/>
    </source>
</evidence>
<evidence type="ECO:0000256" key="10">
    <source>
        <dbReference type="ARBA" id="ARBA00023303"/>
    </source>
</evidence>
<dbReference type="PANTHER" id="PTHR10027">
    <property type="entry name" value="CALCIUM-ACTIVATED POTASSIUM CHANNEL ALPHA CHAIN"/>
    <property type="match status" value="1"/>
</dbReference>
<evidence type="ECO:0000256" key="12">
    <source>
        <dbReference type="SAM" id="Phobius"/>
    </source>
</evidence>
<reference evidence="14 16" key="1">
    <citation type="journal article" date="2006" name="Proc. Natl. Acad. Sci. U.S.A.">
        <title>Genome analysis of the smallest free-living eukaryote Ostreococcus tauri unveils many unique features.</title>
        <authorList>
            <person name="Derelle E."/>
            <person name="Ferraz C."/>
            <person name="Rombauts S."/>
            <person name="Rouze P."/>
            <person name="Worden A.Z."/>
            <person name="Robbens S."/>
            <person name="Partensky F."/>
            <person name="Degroeve S."/>
            <person name="Echeynie S."/>
            <person name="Cooke R."/>
            <person name="Saeys Y."/>
            <person name="Wuyts J."/>
            <person name="Jabbari K."/>
            <person name="Bowler C."/>
            <person name="Panaud O."/>
            <person name="Piegu B."/>
            <person name="Ball S.G."/>
            <person name="Ral J.-P."/>
            <person name="Bouget F.-Y."/>
            <person name="Piganeau G."/>
            <person name="De Baets B."/>
            <person name="Picard A."/>
            <person name="Delseny M."/>
            <person name="Demaille J."/>
            <person name="Van de Peer Y."/>
            <person name="Moreau H."/>
        </authorList>
    </citation>
    <scope>NUCLEOTIDE SEQUENCE [LARGE SCALE GENOMIC DNA]</scope>
    <source>
        <strain evidence="14 16">OTTH0595</strain>
    </source>
</reference>
<keyword evidence="10 14" id="KW-0407">Ion channel</keyword>
<accession>A0A1Y5I071</accession>
<keyword evidence="3" id="KW-0633">Potassium transport</keyword>
<dbReference type="InterPro" id="IPR047871">
    <property type="entry name" value="K_chnl_Slo-like"/>
</dbReference>
<reference evidence="15" key="3">
    <citation type="submission" date="2017-04" db="EMBL/GenBank/DDBJ databases">
        <title>Population genomics of picophytoplankton unveils novel chromosome hypervariability.</title>
        <authorList>
            <consortium name="DOE Joint Genome Institute"/>
            <person name="Blanc-Mathieu R."/>
            <person name="Krasovec M."/>
            <person name="Hebrard M."/>
            <person name="Yau S."/>
            <person name="Desgranges E."/>
            <person name="Martin J."/>
            <person name="Schackwitz W."/>
            <person name="Kuo A."/>
            <person name="Salin G."/>
            <person name="Donnadieu C."/>
            <person name="Desdevises Y."/>
            <person name="Sanchez-Ferandin S."/>
            <person name="Moreau H."/>
            <person name="Rivals E."/>
            <person name="Grigoriev I.V."/>
            <person name="Grimsley N."/>
            <person name="Eyre-Walker A."/>
            <person name="Piganeau G."/>
        </authorList>
    </citation>
    <scope>NUCLEOTIDE SEQUENCE [LARGE SCALE GENOMIC DNA]</scope>
    <source>
        <strain evidence="15">RCC 1115</strain>
    </source>
</reference>
<feature type="transmembrane region" description="Helical" evidence="12">
    <location>
        <begin position="219"/>
        <end position="242"/>
    </location>
</feature>
<sequence length="365" mass="40299">MSPKEALRLALADLDASGWWAVISSGIVFGTFLLETYNVSSLGGWDILYREDIPWYTGIISMDSLISIEDAYNLLFLFELCLRAYAADFSPKFWLKPVTVVDVVSTVPPLLAIFDVLGRSSPVYRFLRLLRVLRLLRLLDRSTDSVLFGLVKSDSMGVQLIGIGSEFVCIFVIAAGVIYDLEYGVNPMVHNLNDTLYWAILTLTGIGQPFEVVTAGGRVATVISIVVALIVVPGQLAKLAAISGAQDLMKMMDDDDDQDVDGFVRLSSSGEEGASSQSRRTVFDDRECQQCGLTMHERDARFCRRCAARLDDPAKTDASYVRSANRQRARAPAQSFNLPGMRLGIDTTSSVSNSAKEIQRRARRE</sequence>
<evidence type="ECO:0000313" key="15">
    <source>
        <dbReference type="EMBL" id="OUS42959.1"/>
    </source>
</evidence>
<feature type="compositionally biased region" description="Polar residues" evidence="11">
    <location>
        <begin position="346"/>
        <end position="356"/>
    </location>
</feature>
<evidence type="ECO:0000313" key="16">
    <source>
        <dbReference type="Proteomes" id="UP000009170"/>
    </source>
</evidence>
<dbReference type="InParanoid" id="Q01H75"/>
<evidence type="ECO:0000256" key="5">
    <source>
        <dbReference type="ARBA" id="ARBA00022826"/>
    </source>
</evidence>
<dbReference type="KEGG" id="ota:OT_ostta01g00070"/>
<feature type="domain" description="Ion transport" evidence="13">
    <location>
        <begin position="65"/>
        <end position="217"/>
    </location>
</feature>
<dbReference type="AlphaFoldDB" id="Q01H75"/>
<keyword evidence="7 12" id="KW-1133">Transmembrane helix</keyword>